<keyword evidence="8" id="KW-1185">Reference proteome</keyword>
<keyword evidence="6" id="KW-0325">Glycoprotein</keyword>
<dbReference type="Pfam" id="PF13855">
    <property type="entry name" value="LRR_8"/>
    <property type="match status" value="3"/>
</dbReference>
<reference evidence="7" key="1">
    <citation type="submission" date="2019-10" db="EMBL/GenBank/DDBJ databases">
        <authorList>
            <person name="Zhang R."/>
            <person name="Pan Y."/>
            <person name="Wang J."/>
            <person name="Ma R."/>
            <person name="Yu S."/>
        </authorList>
    </citation>
    <scope>NUCLEOTIDE SEQUENCE</scope>
    <source>
        <strain evidence="7">LA-IB0</strain>
        <tissue evidence="7">Leaf</tissue>
    </source>
</reference>
<keyword evidence="2" id="KW-0433">Leucine-rich repeat</keyword>
<sequence length="478" mass="53969">MPGGSEDFVTPTEEHLDIQFFSFNKTRKMESDSGLLQLGWRRIIQIYNLTHLTHLNLSHAGFRGQIPMELSRMTSLVSLDLSSDFSRRLSLKLKYPNTKMLVQNLTGLRELYLDGVDISAQGSDWCQVISSSLPNLRILSLHNCNLLSPLDPSLLQLHYLSVLRLDENNFSSSVPDFFANFSSLTTLSLADCSLQGTFPEMLFQIPILQHLDLTYNELLGGTIRQFPQSRSFRTMLLSNTNFSGSLPNSISNLSMLSRIDMSKCKFSGPIPPTLANLTELTHVDLSQNFFTGSIPPFHLSKKLIPPFHLSKKLTRINLSHNRLRGSLSSTHFKGLLNIEYIDLAYNLVGGSIPEYLFGLPSLQLLWLSNNQFKGRVNEFPTLHSSSLSDLDLSNNHLEGPIPESFFKLQRLNSLSLSYNLFNGTFELENIRRLRNLETLDLAHNNMPVDASTTNSSLSTFPQLNWLNLASCNMYNFPD</sequence>
<dbReference type="PANTHER" id="PTHR48064:SF6">
    <property type="entry name" value="RECEPTOR-LIKE PROTEIN KINASE 2"/>
    <property type="match status" value="1"/>
</dbReference>
<dbReference type="InterPro" id="IPR053038">
    <property type="entry name" value="RLP_Defense"/>
</dbReference>
<dbReference type="Proteomes" id="UP000826271">
    <property type="component" value="Unassembled WGS sequence"/>
</dbReference>
<dbReference type="PANTHER" id="PTHR48064">
    <property type="entry name" value="OS01G0750400 PROTEIN"/>
    <property type="match status" value="1"/>
</dbReference>
<evidence type="ECO:0000313" key="7">
    <source>
        <dbReference type="EMBL" id="KAG8390546.1"/>
    </source>
</evidence>
<dbReference type="AlphaFoldDB" id="A0AAV6Y5R9"/>
<dbReference type="SUPFAM" id="SSF52058">
    <property type="entry name" value="L domain-like"/>
    <property type="match status" value="2"/>
</dbReference>
<gene>
    <name evidence="7" type="ORF">BUALT_Bualt01G0094700</name>
</gene>
<evidence type="ECO:0000256" key="1">
    <source>
        <dbReference type="ARBA" id="ARBA00004370"/>
    </source>
</evidence>
<name>A0AAV6Y5R9_9LAMI</name>
<comment type="caution">
    <text evidence="7">The sequence shown here is derived from an EMBL/GenBank/DDBJ whole genome shotgun (WGS) entry which is preliminary data.</text>
</comment>
<keyword evidence="5" id="KW-0472">Membrane</keyword>
<dbReference type="EMBL" id="WHWC01000001">
    <property type="protein sequence ID" value="KAG8390546.1"/>
    <property type="molecule type" value="Genomic_DNA"/>
</dbReference>
<dbReference type="Gene3D" id="3.80.10.10">
    <property type="entry name" value="Ribonuclease Inhibitor"/>
    <property type="match status" value="5"/>
</dbReference>
<evidence type="ECO:0000256" key="6">
    <source>
        <dbReference type="ARBA" id="ARBA00023180"/>
    </source>
</evidence>
<dbReference type="GO" id="GO:0016020">
    <property type="term" value="C:membrane"/>
    <property type="evidence" value="ECO:0007669"/>
    <property type="project" value="UniProtKB-SubCell"/>
</dbReference>
<proteinExistence type="predicted"/>
<evidence type="ECO:0000256" key="3">
    <source>
        <dbReference type="ARBA" id="ARBA00022729"/>
    </source>
</evidence>
<evidence type="ECO:0000313" key="8">
    <source>
        <dbReference type="Proteomes" id="UP000826271"/>
    </source>
</evidence>
<evidence type="ECO:0000256" key="5">
    <source>
        <dbReference type="ARBA" id="ARBA00023136"/>
    </source>
</evidence>
<keyword evidence="4" id="KW-0677">Repeat</keyword>
<dbReference type="FunFam" id="3.80.10.10:FF:000041">
    <property type="entry name" value="LRR receptor-like serine/threonine-protein kinase ERECTA"/>
    <property type="match status" value="1"/>
</dbReference>
<organism evidence="7 8">
    <name type="scientific">Buddleja alternifolia</name>
    <dbReference type="NCBI Taxonomy" id="168488"/>
    <lineage>
        <taxon>Eukaryota</taxon>
        <taxon>Viridiplantae</taxon>
        <taxon>Streptophyta</taxon>
        <taxon>Embryophyta</taxon>
        <taxon>Tracheophyta</taxon>
        <taxon>Spermatophyta</taxon>
        <taxon>Magnoliopsida</taxon>
        <taxon>eudicotyledons</taxon>
        <taxon>Gunneridae</taxon>
        <taxon>Pentapetalae</taxon>
        <taxon>asterids</taxon>
        <taxon>lamiids</taxon>
        <taxon>Lamiales</taxon>
        <taxon>Scrophulariaceae</taxon>
        <taxon>Buddlejeae</taxon>
        <taxon>Buddleja</taxon>
    </lineage>
</organism>
<comment type="subcellular location">
    <subcellularLocation>
        <location evidence="1">Membrane</location>
    </subcellularLocation>
</comment>
<keyword evidence="3" id="KW-0732">Signal</keyword>
<evidence type="ECO:0000256" key="2">
    <source>
        <dbReference type="ARBA" id="ARBA00022614"/>
    </source>
</evidence>
<dbReference type="InterPro" id="IPR032675">
    <property type="entry name" value="LRR_dom_sf"/>
</dbReference>
<protein>
    <submittedName>
        <fullName evidence="7">Uncharacterized protein</fullName>
    </submittedName>
</protein>
<dbReference type="InterPro" id="IPR001611">
    <property type="entry name" value="Leu-rich_rpt"/>
</dbReference>
<evidence type="ECO:0000256" key="4">
    <source>
        <dbReference type="ARBA" id="ARBA00022737"/>
    </source>
</evidence>
<dbReference type="Pfam" id="PF00560">
    <property type="entry name" value="LRR_1"/>
    <property type="match status" value="4"/>
</dbReference>
<accession>A0AAV6Y5R9</accession>
<dbReference type="PRINTS" id="PR00019">
    <property type="entry name" value="LEURICHRPT"/>
</dbReference>